<keyword evidence="3" id="KW-1185">Reference proteome</keyword>
<sequence length="119" mass="13410">MAMTKQTAAKSTAGKRPRKQLALKAARVSSRSHLIFELSSRTDVTKVSKRGSIFHIWVASGHCRYAVTEQEFKNVLADHITALLYGKQDEEVSLEEIWRLGLTESLLETNQYCLIGDDE</sequence>
<accession>R7QJK3</accession>
<name>R7QJK3_CHOCR</name>
<dbReference type="PhylomeDB" id="R7QJK3"/>
<dbReference type="PRINTS" id="PR00622">
    <property type="entry name" value="HISTONEH3"/>
</dbReference>
<dbReference type="GeneID" id="17326323"/>
<evidence type="ECO:0000313" key="2">
    <source>
        <dbReference type="EMBL" id="CDF38697.1"/>
    </source>
</evidence>
<gene>
    <name evidence="2" type="ORF">CHC_T00001187001</name>
</gene>
<reference evidence="3" key="1">
    <citation type="journal article" date="2013" name="Proc. Natl. Acad. Sci. U.S.A.">
        <title>Genome structure and metabolic features in the red seaweed Chondrus crispus shed light on evolution of the Archaeplastida.</title>
        <authorList>
            <person name="Collen J."/>
            <person name="Porcel B."/>
            <person name="Carre W."/>
            <person name="Ball S.G."/>
            <person name="Chaparro C."/>
            <person name="Tonon T."/>
            <person name="Barbeyron T."/>
            <person name="Michel G."/>
            <person name="Noel B."/>
            <person name="Valentin K."/>
            <person name="Elias M."/>
            <person name="Artiguenave F."/>
            <person name="Arun A."/>
            <person name="Aury J.M."/>
            <person name="Barbosa-Neto J.F."/>
            <person name="Bothwell J.H."/>
            <person name="Bouget F.Y."/>
            <person name="Brillet L."/>
            <person name="Cabello-Hurtado F."/>
            <person name="Capella-Gutierrez S."/>
            <person name="Charrier B."/>
            <person name="Cladiere L."/>
            <person name="Cock J.M."/>
            <person name="Coelho S.M."/>
            <person name="Colleoni C."/>
            <person name="Czjzek M."/>
            <person name="Da Silva C."/>
            <person name="Delage L."/>
            <person name="Denoeud F."/>
            <person name="Deschamps P."/>
            <person name="Dittami S.M."/>
            <person name="Gabaldon T."/>
            <person name="Gachon C.M."/>
            <person name="Groisillier A."/>
            <person name="Herve C."/>
            <person name="Jabbari K."/>
            <person name="Katinka M."/>
            <person name="Kloareg B."/>
            <person name="Kowalczyk N."/>
            <person name="Labadie K."/>
            <person name="Leblanc C."/>
            <person name="Lopez P.J."/>
            <person name="McLachlan D.H."/>
            <person name="Meslet-Cladiere L."/>
            <person name="Moustafa A."/>
            <person name="Nehr Z."/>
            <person name="Nyvall Collen P."/>
            <person name="Panaud O."/>
            <person name="Partensky F."/>
            <person name="Poulain J."/>
            <person name="Rensing S.A."/>
            <person name="Rousvoal S."/>
            <person name="Samson G."/>
            <person name="Symeonidi A."/>
            <person name="Weissenbach J."/>
            <person name="Zambounis A."/>
            <person name="Wincker P."/>
            <person name="Boyen C."/>
        </authorList>
    </citation>
    <scope>NUCLEOTIDE SEQUENCE [LARGE SCALE GENOMIC DNA]</scope>
    <source>
        <strain evidence="3">cv. Stackhouse</strain>
    </source>
</reference>
<protein>
    <submittedName>
        <fullName evidence="2">Uncharacterized protein</fullName>
    </submittedName>
</protein>
<dbReference type="GO" id="GO:0003677">
    <property type="term" value="F:DNA binding"/>
    <property type="evidence" value="ECO:0007669"/>
    <property type="project" value="InterPro"/>
</dbReference>
<evidence type="ECO:0000256" key="1">
    <source>
        <dbReference type="SAM" id="MobiDB-lite"/>
    </source>
</evidence>
<evidence type="ECO:0000313" key="3">
    <source>
        <dbReference type="Proteomes" id="UP000012073"/>
    </source>
</evidence>
<feature type="compositionally biased region" description="Polar residues" evidence="1">
    <location>
        <begin position="1"/>
        <end position="10"/>
    </location>
</feature>
<dbReference type="Gramene" id="CDF38697">
    <property type="protein sequence ID" value="CDF38697"/>
    <property type="gene ID" value="CHC_T00001187001"/>
</dbReference>
<dbReference type="EMBL" id="HG001956">
    <property type="protein sequence ID" value="CDF38697.1"/>
    <property type="molecule type" value="Genomic_DNA"/>
</dbReference>
<dbReference type="RefSeq" id="XP_005718602.1">
    <property type="nucleotide sequence ID" value="XM_005718545.1"/>
</dbReference>
<dbReference type="InterPro" id="IPR000164">
    <property type="entry name" value="Histone_H3/CENP-A"/>
</dbReference>
<dbReference type="Proteomes" id="UP000012073">
    <property type="component" value="Unassembled WGS sequence"/>
</dbReference>
<dbReference type="AlphaFoldDB" id="R7QJK3"/>
<dbReference type="GO" id="GO:0000786">
    <property type="term" value="C:nucleosome"/>
    <property type="evidence" value="ECO:0007669"/>
    <property type="project" value="InterPro"/>
</dbReference>
<proteinExistence type="predicted"/>
<dbReference type="KEGG" id="ccp:CHC_T00001187001"/>
<organism evidence="2 3">
    <name type="scientific">Chondrus crispus</name>
    <name type="common">Carrageen Irish moss</name>
    <name type="synonym">Polymorpha crispa</name>
    <dbReference type="NCBI Taxonomy" id="2769"/>
    <lineage>
        <taxon>Eukaryota</taxon>
        <taxon>Rhodophyta</taxon>
        <taxon>Florideophyceae</taxon>
        <taxon>Rhodymeniophycidae</taxon>
        <taxon>Gigartinales</taxon>
        <taxon>Gigartinaceae</taxon>
        <taxon>Chondrus</taxon>
    </lineage>
</organism>
<dbReference type="GO" id="GO:0030527">
    <property type="term" value="F:structural constituent of chromatin"/>
    <property type="evidence" value="ECO:0007669"/>
    <property type="project" value="InterPro"/>
</dbReference>
<feature type="region of interest" description="Disordered" evidence="1">
    <location>
        <begin position="1"/>
        <end position="21"/>
    </location>
</feature>